<feature type="region of interest" description="Disordered" evidence="1">
    <location>
        <begin position="84"/>
        <end position="107"/>
    </location>
</feature>
<keyword evidence="3" id="KW-1185">Reference proteome</keyword>
<proteinExistence type="predicted"/>
<evidence type="ECO:0000256" key="1">
    <source>
        <dbReference type="SAM" id="MobiDB-lite"/>
    </source>
</evidence>
<evidence type="ECO:0000313" key="2">
    <source>
        <dbReference type="EnsemblPlants" id="PGSC0003DMT400074572"/>
    </source>
</evidence>
<feature type="compositionally biased region" description="Basic residues" evidence="1">
    <location>
        <begin position="88"/>
        <end position="98"/>
    </location>
</feature>
<accession>M1CTW6</accession>
<dbReference type="InParanoid" id="M1CTW6"/>
<protein>
    <submittedName>
        <fullName evidence="2">Uncharacterized protein</fullName>
    </submittedName>
</protein>
<dbReference type="Gramene" id="PGSC0003DMT400074572">
    <property type="protein sequence ID" value="PGSC0003DMT400074572"/>
    <property type="gene ID" value="PGSC0003DMG400028991"/>
</dbReference>
<sequence length="141" mass="16214">MGTVISGRELLKITFKIQFIISQNLAEKAIKPGLEHWNFWRSEDPLGGVLCGLGDYYECSSSLLQLVLFLFACIWIEEQSMDTNLQKGTKRAERRKKREPSDRQVHLASRRVGIRPPNVLVCQALKEKIKLARERSSRITE</sequence>
<dbReference type="AlphaFoldDB" id="M1CTW6"/>
<evidence type="ECO:0000313" key="3">
    <source>
        <dbReference type="Proteomes" id="UP000011115"/>
    </source>
</evidence>
<dbReference type="PaxDb" id="4113-PGSC0003DMT400074572"/>
<reference evidence="3" key="1">
    <citation type="journal article" date="2011" name="Nature">
        <title>Genome sequence and analysis of the tuber crop potato.</title>
        <authorList>
            <consortium name="The Potato Genome Sequencing Consortium"/>
        </authorList>
    </citation>
    <scope>NUCLEOTIDE SEQUENCE [LARGE SCALE GENOMIC DNA]</scope>
    <source>
        <strain evidence="3">cv. DM1-3 516 R44</strain>
    </source>
</reference>
<reference evidence="2" key="2">
    <citation type="submission" date="2015-06" db="UniProtKB">
        <authorList>
            <consortium name="EnsemblPlants"/>
        </authorList>
    </citation>
    <scope>IDENTIFICATION</scope>
    <source>
        <strain evidence="2">DM1-3 516 R44</strain>
    </source>
</reference>
<dbReference type="Proteomes" id="UP000011115">
    <property type="component" value="Unassembled WGS sequence"/>
</dbReference>
<organism evidence="2 3">
    <name type="scientific">Solanum tuberosum</name>
    <name type="common">Potato</name>
    <dbReference type="NCBI Taxonomy" id="4113"/>
    <lineage>
        <taxon>Eukaryota</taxon>
        <taxon>Viridiplantae</taxon>
        <taxon>Streptophyta</taxon>
        <taxon>Embryophyta</taxon>
        <taxon>Tracheophyta</taxon>
        <taxon>Spermatophyta</taxon>
        <taxon>Magnoliopsida</taxon>
        <taxon>eudicotyledons</taxon>
        <taxon>Gunneridae</taxon>
        <taxon>Pentapetalae</taxon>
        <taxon>asterids</taxon>
        <taxon>lamiids</taxon>
        <taxon>Solanales</taxon>
        <taxon>Solanaceae</taxon>
        <taxon>Solanoideae</taxon>
        <taxon>Solaneae</taxon>
        <taxon>Solanum</taxon>
    </lineage>
</organism>
<dbReference type="EnsemblPlants" id="PGSC0003DMT400074572">
    <property type="protein sequence ID" value="PGSC0003DMT400074572"/>
    <property type="gene ID" value="PGSC0003DMG400028991"/>
</dbReference>
<dbReference type="HOGENOM" id="CLU_1828748_0_0_1"/>
<name>M1CTW6_SOLTU</name>